<feature type="compositionally biased region" description="Pro residues" evidence="1">
    <location>
        <begin position="1"/>
        <end position="11"/>
    </location>
</feature>
<name>X7YR90_MYCXE</name>
<accession>X7YR90</accession>
<protein>
    <submittedName>
        <fullName evidence="3">Cytidine and deoxycytidylate deaminase zinc-binding region family protein</fullName>
    </submittedName>
</protein>
<feature type="region of interest" description="Disordered" evidence="1">
    <location>
        <begin position="1"/>
        <end position="47"/>
    </location>
</feature>
<dbReference type="Pfam" id="PF00383">
    <property type="entry name" value="dCMP_cyt_deam_1"/>
    <property type="match status" value="1"/>
</dbReference>
<dbReference type="PROSITE" id="PS51747">
    <property type="entry name" value="CYT_DCMP_DEAMINASES_2"/>
    <property type="match status" value="1"/>
</dbReference>
<organism evidence="3">
    <name type="scientific">Mycobacterium xenopi 4042</name>
    <dbReference type="NCBI Taxonomy" id="1299334"/>
    <lineage>
        <taxon>Bacteria</taxon>
        <taxon>Bacillati</taxon>
        <taxon>Actinomycetota</taxon>
        <taxon>Actinomycetes</taxon>
        <taxon>Mycobacteriales</taxon>
        <taxon>Mycobacteriaceae</taxon>
        <taxon>Mycobacterium</taxon>
    </lineage>
</organism>
<dbReference type="SUPFAM" id="SSF53927">
    <property type="entry name" value="Cytidine deaminase-like"/>
    <property type="match status" value="1"/>
</dbReference>
<gene>
    <name evidence="3" type="ORF">I553_10085</name>
</gene>
<dbReference type="GO" id="GO:0003824">
    <property type="term" value="F:catalytic activity"/>
    <property type="evidence" value="ECO:0007669"/>
    <property type="project" value="InterPro"/>
</dbReference>
<dbReference type="EMBL" id="JAOB01000090">
    <property type="protein sequence ID" value="EUA09028.1"/>
    <property type="molecule type" value="Genomic_DNA"/>
</dbReference>
<feature type="domain" description="CMP/dCMP-type deaminase" evidence="2">
    <location>
        <begin position="54"/>
        <end position="123"/>
    </location>
</feature>
<evidence type="ECO:0000259" key="2">
    <source>
        <dbReference type="PROSITE" id="PS51747"/>
    </source>
</evidence>
<sequence length="123" mass="12677">MPTPSSRPPRPASTASSPDLLSTAPTTRPPPWKRCAARPGHVTASAPMSTPVAISYDAAMRLAVEHAELVKGNTYPNPPVGAVILDREGRVAGAGGTEPAGSAHAEIVALRRAGVWLRAGPRS</sequence>
<reference evidence="3" key="1">
    <citation type="submission" date="2014-01" db="EMBL/GenBank/DDBJ databases">
        <authorList>
            <person name="Brown-Elliot B."/>
            <person name="Wallace R."/>
            <person name="Lenaerts A."/>
            <person name="Ordway D."/>
            <person name="DeGroote M.A."/>
            <person name="Parker T."/>
            <person name="Sizemore C."/>
            <person name="Tallon L.J."/>
            <person name="Sadzewicz L.K."/>
            <person name="Sengamalay N."/>
            <person name="Fraser C.M."/>
            <person name="Hine E."/>
            <person name="Shefchek K.A."/>
            <person name="Das S.P."/>
            <person name="Tettelin H."/>
        </authorList>
    </citation>
    <scope>NUCLEOTIDE SEQUENCE [LARGE SCALE GENOMIC DNA]</scope>
    <source>
        <strain evidence="3">4042</strain>
    </source>
</reference>
<evidence type="ECO:0000256" key="1">
    <source>
        <dbReference type="SAM" id="MobiDB-lite"/>
    </source>
</evidence>
<comment type="caution">
    <text evidence="3">The sequence shown here is derived from an EMBL/GenBank/DDBJ whole genome shotgun (WGS) entry which is preliminary data.</text>
</comment>
<evidence type="ECO:0000313" key="3">
    <source>
        <dbReference type="EMBL" id="EUA09028.1"/>
    </source>
</evidence>
<dbReference type="PATRIC" id="fig|1299334.3.peg.9576"/>
<dbReference type="InterPro" id="IPR016193">
    <property type="entry name" value="Cytidine_deaminase-like"/>
</dbReference>
<proteinExistence type="predicted"/>
<dbReference type="InterPro" id="IPR002125">
    <property type="entry name" value="CMP_dCMP_dom"/>
</dbReference>
<dbReference type="Gene3D" id="3.40.140.10">
    <property type="entry name" value="Cytidine Deaminase, domain 2"/>
    <property type="match status" value="1"/>
</dbReference>
<dbReference type="AlphaFoldDB" id="X7YR90"/>